<feature type="transmembrane region" description="Helical" evidence="1">
    <location>
        <begin position="274"/>
        <end position="292"/>
    </location>
</feature>
<dbReference type="InterPro" id="IPR029787">
    <property type="entry name" value="Nucleotide_cyclase"/>
</dbReference>
<dbReference type="SUPFAM" id="SSF158472">
    <property type="entry name" value="HAMP domain-like"/>
    <property type="match status" value="1"/>
</dbReference>
<dbReference type="Proteomes" id="UP000006251">
    <property type="component" value="Unassembled WGS sequence"/>
</dbReference>
<dbReference type="InterPro" id="IPR000160">
    <property type="entry name" value="GGDEF_dom"/>
</dbReference>
<dbReference type="Pfam" id="PF00990">
    <property type="entry name" value="GGDEF"/>
    <property type="match status" value="1"/>
</dbReference>
<dbReference type="STRING" id="1121922.GCA_000428905_01439"/>
<keyword evidence="6" id="KW-1185">Reference proteome</keyword>
<dbReference type="EMBL" id="BAEQ01000016">
    <property type="protein sequence ID" value="GAC27792.1"/>
    <property type="molecule type" value="Genomic_DNA"/>
</dbReference>
<sequence>MQQSLNQRINNLIIGVVVLTTVVLVLFVWKSTSNQAESRLTNDLAVARNVLTQVLQNRDEQLTSSVTVLTNDFGFKDAVASRDKGTIDSALANQGERINADLMALFSLDATTITSVPELITAQTPFIYPELIDSAQLNGNSTSILSLDNKLYQVLFSNVKAPRSIAVALMGFEIDQALVEQLKQITQLETTIIVYIDGKDAYRISTLNPDQYSQNIQIENTDALFLPLLAYSSESKLISTSFNLLEKERLKIDIMLGSDVKTVFADFISLQTDIGLIAVIAVIIAIFLGALFSKKLVKPIQSLTIHAKNISAGIYDEKINVDWHSSELSMLSHAFDTMQDNVKDREQKVIYQAQHDVLTTLYNRNHAETLLSKKFNRKESFQAIGINIFGFRGVNDTFGYHNGDLCLQELAQRVINLGGLSARLTGGELLWVPDHILTEEELIQLKSQLDGNVISGDLSIPMTVAIGVIDCPLETHSPSELFRRMNIVIDEAQITRRFILHFSAELEEKYIRRLSIITELKKELSNTQGELALFYQPKLNLTHKKVTAVEALIRWNNAKLGFVSPEDFIEVAEHAGFIGEITAWVYQQAIQDIHSFRAQGIEVTVAINISAQDVMNPELLPTIISLLHAYDLPTCVLSFEMTEGHLVKDLGKAVQQLSLMRDAGFKIAIDDFGTGYSSLSYLSRLPADILKIDKSFVLKLNELTSDQNIVKSVIQLGHQFNMEIVAEGVENQESLNLLIDYGCEWAQGYHICRPINAASFVQWFQEYQY</sequence>
<dbReference type="OrthoDB" id="9814202at2"/>
<gene>
    <name evidence="5" type="ORF">GPAL_0912</name>
</gene>
<dbReference type="Pfam" id="PF00563">
    <property type="entry name" value="EAL"/>
    <property type="match status" value="1"/>
</dbReference>
<dbReference type="InterPro" id="IPR050706">
    <property type="entry name" value="Cyclic-di-GMP_PDE-like"/>
</dbReference>
<proteinExistence type="predicted"/>
<dbReference type="Gene3D" id="6.10.340.10">
    <property type="match status" value="1"/>
</dbReference>
<dbReference type="GO" id="GO:0071111">
    <property type="term" value="F:cyclic-guanylate-specific phosphodiesterase activity"/>
    <property type="evidence" value="ECO:0007669"/>
    <property type="project" value="InterPro"/>
</dbReference>
<comment type="caution">
    <text evidence="5">The sequence shown here is derived from an EMBL/GenBank/DDBJ whole genome shotgun (WGS) entry which is preliminary data.</text>
</comment>
<keyword evidence="1" id="KW-0812">Transmembrane</keyword>
<dbReference type="InterPro" id="IPR035919">
    <property type="entry name" value="EAL_sf"/>
</dbReference>
<feature type="domain" description="GGDEF" evidence="4">
    <location>
        <begin position="379"/>
        <end position="505"/>
    </location>
</feature>
<dbReference type="CDD" id="cd06225">
    <property type="entry name" value="HAMP"/>
    <property type="match status" value="1"/>
</dbReference>
<dbReference type="GO" id="GO:0007165">
    <property type="term" value="P:signal transduction"/>
    <property type="evidence" value="ECO:0007669"/>
    <property type="project" value="InterPro"/>
</dbReference>
<keyword evidence="1" id="KW-1133">Transmembrane helix</keyword>
<dbReference type="NCBIfam" id="TIGR00254">
    <property type="entry name" value="GGDEF"/>
    <property type="match status" value="1"/>
</dbReference>
<dbReference type="PANTHER" id="PTHR33121">
    <property type="entry name" value="CYCLIC DI-GMP PHOSPHODIESTERASE PDEF"/>
    <property type="match status" value="1"/>
</dbReference>
<evidence type="ECO:0000313" key="6">
    <source>
        <dbReference type="Proteomes" id="UP000006251"/>
    </source>
</evidence>
<dbReference type="PROSITE" id="PS50887">
    <property type="entry name" value="GGDEF"/>
    <property type="match status" value="1"/>
</dbReference>
<organism evidence="5 6">
    <name type="scientific">Brumicola pallidula DSM 14239 = ACAM 615</name>
    <dbReference type="NCBI Taxonomy" id="1121922"/>
    <lineage>
        <taxon>Bacteria</taxon>
        <taxon>Pseudomonadati</taxon>
        <taxon>Pseudomonadota</taxon>
        <taxon>Gammaproteobacteria</taxon>
        <taxon>Alteromonadales</taxon>
        <taxon>Alteromonadaceae</taxon>
        <taxon>Brumicola</taxon>
    </lineage>
</organism>
<evidence type="ECO:0000259" key="2">
    <source>
        <dbReference type="PROSITE" id="PS50883"/>
    </source>
</evidence>
<dbReference type="CDD" id="cd01948">
    <property type="entry name" value="EAL"/>
    <property type="match status" value="1"/>
</dbReference>
<evidence type="ECO:0000259" key="3">
    <source>
        <dbReference type="PROSITE" id="PS50885"/>
    </source>
</evidence>
<dbReference type="Gene3D" id="3.30.70.270">
    <property type="match status" value="1"/>
</dbReference>
<feature type="domain" description="EAL" evidence="2">
    <location>
        <begin position="513"/>
        <end position="768"/>
    </location>
</feature>
<dbReference type="SMART" id="SM00267">
    <property type="entry name" value="GGDEF"/>
    <property type="match status" value="1"/>
</dbReference>
<evidence type="ECO:0000259" key="4">
    <source>
        <dbReference type="PROSITE" id="PS50887"/>
    </source>
</evidence>
<evidence type="ECO:0000256" key="1">
    <source>
        <dbReference type="SAM" id="Phobius"/>
    </source>
</evidence>
<dbReference type="Pfam" id="PF00672">
    <property type="entry name" value="HAMP"/>
    <property type="match status" value="1"/>
</dbReference>
<dbReference type="RefSeq" id="WP_006009578.1">
    <property type="nucleotide sequence ID" value="NZ_BAEQ01000016.1"/>
</dbReference>
<protein>
    <submittedName>
        <fullName evidence="5">Diguanylate cyclase/phosphodiesterase</fullName>
    </submittedName>
</protein>
<feature type="transmembrane region" description="Helical" evidence="1">
    <location>
        <begin position="12"/>
        <end position="29"/>
    </location>
</feature>
<dbReference type="SUPFAM" id="SSF141868">
    <property type="entry name" value="EAL domain-like"/>
    <property type="match status" value="1"/>
</dbReference>
<dbReference type="AlphaFoldDB" id="K6ZBU2"/>
<accession>K6ZBU2</accession>
<dbReference type="PROSITE" id="PS50883">
    <property type="entry name" value="EAL"/>
    <property type="match status" value="1"/>
</dbReference>
<dbReference type="SMART" id="SM00304">
    <property type="entry name" value="HAMP"/>
    <property type="match status" value="1"/>
</dbReference>
<feature type="domain" description="HAMP" evidence="3">
    <location>
        <begin position="294"/>
        <end position="347"/>
    </location>
</feature>
<evidence type="ECO:0000313" key="5">
    <source>
        <dbReference type="EMBL" id="GAC27792.1"/>
    </source>
</evidence>
<dbReference type="InterPro" id="IPR003660">
    <property type="entry name" value="HAMP_dom"/>
</dbReference>
<name>K6ZBU2_9ALTE</name>
<dbReference type="PROSITE" id="PS50885">
    <property type="entry name" value="HAMP"/>
    <property type="match status" value="1"/>
</dbReference>
<dbReference type="SMART" id="SM00052">
    <property type="entry name" value="EAL"/>
    <property type="match status" value="1"/>
</dbReference>
<dbReference type="InterPro" id="IPR043128">
    <property type="entry name" value="Rev_trsase/Diguanyl_cyclase"/>
</dbReference>
<dbReference type="Gene3D" id="3.20.20.450">
    <property type="entry name" value="EAL domain"/>
    <property type="match status" value="1"/>
</dbReference>
<reference evidence="6" key="1">
    <citation type="journal article" date="2014" name="Environ. Microbiol.">
        <title>Comparative genomics of the marine bacterial genus Glaciecola reveals the high degree of genomic diversity and genomic characteristic for cold adaptation.</title>
        <authorList>
            <person name="Qin Q.L."/>
            <person name="Xie B.B."/>
            <person name="Yu Y."/>
            <person name="Shu Y.L."/>
            <person name="Rong J.C."/>
            <person name="Zhang Y.J."/>
            <person name="Zhao D.L."/>
            <person name="Chen X.L."/>
            <person name="Zhang X.Y."/>
            <person name="Chen B."/>
            <person name="Zhou B.C."/>
            <person name="Zhang Y.Z."/>
        </authorList>
    </citation>
    <scope>NUCLEOTIDE SEQUENCE [LARGE SCALE GENOMIC DNA]</scope>
    <source>
        <strain evidence="6">ACAM 615</strain>
    </source>
</reference>
<dbReference type="SUPFAM" id="SSF55073">
    <property type="entry name" value="Nucleotide cyclase"/>
    <property type="match status" value="1"/>
</dbReference>
<dbReference type="InterPro" id="IPR001633">
    <property type="entry name" value="EAL_dom"/>
</dbReference>
<dbReference type="GO" id="GO:0016020">
    <property type="term" value="C:membrane"/>
    <property type="evidence" value="ECO:0007669"/>
    <property type="project" value="InterPro"/>
</dbReference>
<dbReference type="PANTHER" id="PTHR33121:SF70">
    <property type="entry name" value="SIGNALING PROTEIN YKOW"/>
    <property type="match status" value="1"/>
</dbReference>
<keyword evidence="1" id="KW-0472">Membrane</keyword>